<evidence type="ECO:0000256" key="1">
    <source>
        <dbReference type="SAM" id="Phobius"/>
    </source>
</evidence>
<gene>
    <name evidence="2" type="ORF">C8D89_101645</name>
</gene>
<dbReference type="AlphaFoldDB" id="A0A2U1FRH7"/>
<feature type="transmembrane region" description="Helical" evidence="1">
    <location>
        <begin position="59"/>
        <end position="78"/>
    </location>
</feature>
<feature type="transmembrane region" description="Helical" evidence="1">
    <location>
        <begin position="34"/>
        <end position="53"/>
    </location>
</feature>
<evidence type="ECO:0000313" key="3">
    <source>
        <dbReference type="Proteomes" id="UP000245639"/>
    </source>
</evidence>
<keyword evidence="1" id="KW-0472">Membrane</keyword>
<feature type="transmembrane region" description="Helical" evidence="1">
    <location>
        <begin position="85"/>
        <end position="102"/>
    </location>
</feature>
<comment type="caution">
    <text evidence="2">The sequence shown here is derived from an EMBL/GenBank/DDBJ whole genome shotgun (WGS) entry which is preliminary data.</text>
</comment>
<name>A0A2U1FRH7_9PSEU</name>
<dbReference type="EMBL" id="QEKW01000001">
    <property type="protein sequence ID" value="PVZ14777.1"/>
    <property type="molecule type" value="Genomic_DNA"/>
</dbReference>
<keyword evidence="1" id="KW-1133">Transmembrane helix</keyword>
<accession>A0A2U1FRH7</accession>
<protein>
    <submittedName>
        <fullName evidence="2">Uncharacterized protein</fullName>
    </submittedName>
</protein>
<feature type="transmembrane region" description="Helical" evidence="1">
    <location>
        <begin position="122"/>
        <end position="140"/>
    </location>
</feature>
<proteinExistence type="predicted"/>
<evidence type="ECO:0000313" key="2">
    <source>
        <dbReference type="EMBL" id="PVZ14777.1"/>
    </source>
</evidence>
<keyword evidence="1" id="KW-0812">Transmembrane</keyword>
<organism evidence="2 3">
    <name type="scientific">Actinomycetospora cinnamomea</name>
    <dbReference type="NCBI Taxonomy" id="663609"/>
    <lineage>
        <taxon>Bacteria</taxon>
        <taxon>Bacillati</taxon>
        <taxon>Actinomycetota</taxon>
        <taxon>Actinomycetes</taxon>
        <taxon>Pseudonocardiales</taxon>
        <taxon>Pseudonocardiaceae</taxon>
        <taxon>Actinomycetospora</taxon>
    </lineage>
</organism>
<sequence length="206" mass="21202">MRIVPTVARRSGGSVGSVLGSPATPSQRSAVRTLALVTSSLLVLLTAVGFDLLADERPLHTATVALAAAIVGVGRVWMQGRMRGVFAAVNLAVIGQPAVHALGKLTHVGDVVPHSHGWPQDFSGIALHVVVALLVVAISAGEPACAYLATAIVAHLVLPTRAPGAVETPSTTRCPRHDEPPGLVRQLLHSRSLSRRGPPLAPALAA</sequence>
<dbReference type="Proteomes" id="UP000245639">
    <property type="component" value="Unassembled WGS sequence"/>
</dbReference>
<reference evidence="2 3" key="1">
    <citation type="submission" date="2018-04" db="EMBL/GenBank/DDBJ databases">
        <title>Genomic Encyclopedia of Type Strains, Phase IV (KMG-IV): sequencing the most valuable type-strain genomes for metagenomic binning, comparative biology and taxonomic classification.</title>
        <authorList>
            <person name="Goeker M."/>
        </authorList>
    </citation>
    <scope>NUCLEOTIDE SEQUENCE [LARGE SCALE GENOMIC DNA]</scope>
    <source>
        <strain evidence="2 3">DSM 45771</strain>
    </source>
</reference>
<keyword evidence="3" id="KW-1185">Reference proteome</keyword>